<dbReference type="SUPFAM" id="SSF52833">
    <property type="entry name" value="Thioredoxin-like"/>
    <property type="match status" value="1"/>
</dbReference>
<keyword evidence="2" id="KW-1185">Reference proteome</keyword>
<dbReference type="RefSeq" id="WP_169527595.1">
    <property type="nucleotide sequence ID" value="NZ_JAAMPU010000106.1"/>
</dbReference>
<evidence type="ECO:0000313" key="2">
    <source>
        <dbReference type="Proteomes" id="UP000712080"/>
    </source>
</evidence>
<dbReference type="AlphaFoldDB" id="A0A972JIP1"/>
<evidence type="ECO:0008006" key="3">
    <source>
        <dbReference type="Google" id="ProtNLM"/>
    </source>
</evidence>
<comment type="caution">
    <text evidence="1">The sequence shown here is derived from an EMBL/GenBank/DDBJ whole genome shotgun (WGS) entry which is preliminary data.</text>
</comment>
<dbReference type="InterPro" id="IPR036249">
    <property type="entry name" value="Thioredoxin-like_sf"/>
</dbReference>
<organism evidence="1 2">
    <name type="scientific">Flavobacterium silvaticum</name>
    <dbReference type="NCBI Taxonomy" id="1852020"/>
    <lineage>
        <taxon>Bacteria</taxon>
        <taxon>Pseudomonadati</taxon>
        <taxon>Bacteroidota</taxon>
        <taxon>Flavobacteriia</taxon>
        <taxon>Flavobacteriales</taxon>
        <taxon>Flavobacteriaceae</taxon>
        <taxon>Flavobacterium</taxon>
    </lineage>
</organism>
<gene>
    <name evidence="1" type="ORF">G6047_10610</name>
</gene>
<reference evidence="1" key="1">
    <citation type="submission" date="2020-02" db="EMBL/GenBank/DDBJ databases">
        <title>Flavobacterium sp. genome.</title>
        <authorList>
            <person name="Jung H.S."/>
            <person name="Baek J.H."/>
            <person name="Jeon C.O."/>
        </authorList>
    </citation>
    <scope>NUCLEOTIDE SEQUENCE</scope>
    <source>
        <strain evidence="1">SE-s28</strain>
    </source>
</reference>
<dbReference type="Gene3D" id="3.40.30.10">
    <property type="entry name" value="Glutaredoxin"/>
    <property type="match status" value="1"/>
</dbReference>
<protein>
    <recommendedName>
        <fullName evidence="3">Thioredoxin-like fold domain-containing protein</fullName>
    </recommendedName>
</protein>
<sequence length="179" mass="21049">MRNYTVFKNNLVAAEQVEVHHGLVLGNPSSKKEIIFVTNPFCGHCEKAQKQMSNLLMIPDLDLRLVIQFSNDISNSDTEERDLCLQLVSIYLNAGPQKFLEAMNHWYELKDVKKWMEKYEGKLSENCESVLLQSYQWTLLANTFHTPTFFLNGYRYPKEFSRNHLEYFVMEFIDDESFS</sequence>
<proteinExistence type="predicted"/>
<name>A0A972JIP1_9FLAO</name>
<evidence type="ECO:0000313" key="1">
    <source>
        <dbReference type="EMBL" id="NMH28483.1"/>
    </source>
</evidence>
<dbReference type="EMBL" id="JAAMPU010000106">
    <property type="protein sequence ID" value="NMH28483.1"/>
    <property type="molecule type" value="Genomic_DNA"/>
</dbReference>
<accession>A0A972JIP1</accession>
<dbReference type="Proteomes" id="UP000712080">
    <property type="component" value="Unassembled WGS sequence"/>
</dbReference>